<dbReference type="HOGENOM" id="CLU_2545510_0_0_1"/>
<organism evidence="2 3">
    <name type="scientific">Strigamia maritima</name>
    <name type="common">European centipede</name>
    <name type="synonym">Geophilus maritimus</name>
    <dbReference type="NCBI Taxonomy" id="126957"/>
    <lineage>
        <taxon>Eukaryota</taxon>
        <taxon>Metazoa</taxon>
        <taxon>Ecdysozoa</taxon>
        <taxon>Arthropoda</taxon>
        <taxon>Myriapoda</taxon>
        <taxon>Chilopoda</taxon>
        <taxon>Pleurostigmophora</taxon>
        <taxon>Geophilomorpha</taxon>
        <taxon>Linotaeniidae</taxon>
        <taxon>Strigamia</taxon>
    </lineage>
</organism>
<dbReference type="AlphaFoldDB" id="T1JJJ6"/>
<evidence type="ECO:0008006" key="4">
    <source>
        <dbReference type="Google" id="ProtNLM"/>
    </source>
</evidence>
<sequence>MGFKIFIVIAILLASILTFTIAEDNPRKTISLLDSGPTLNAFRRLIKDRERARLHRMRERERSRYRRLRDRLRSTASRLGINA</sequence>
<evidence type="ECO:0000256" key="1">
    <source>
        <dbReference type="SAM" id="SignalP"/>
    </source>
</evidence>
<evidence type="ECO:0000313" key="3">
    <source>
        <dbReference type="Proteomes" id="UP000014500"/>
    </source>
</evidence>
<feature type="signal peptide" evidence="1">
    <location>
        <begin position="1"/>
        <end position="22"/>
    </location>
</feature>
<reference evidence="2" key="2">
    <citation type="submission" date="2015-02" db="UniProtKB">
        <authorList>
            <consortium name="EnsemblMetazoa"/>
        </authorList>
    </citation>
    <scope>IDENTIFICATION</scope>
</reference>
<proteinExistence type="predicted"/>
<keyword evidence="3" id="KW-1185">Reference proteome</keyword>
<evidence type="ECO:0000313" key="2">
    <source>
        <dbReference type="EnsemblMetazoa" id="SMAR014026-PA"/>
    </source>
</evidence>
<accession>T1JJJ6</accession>
<feature type="chain" id="PRO_5004580380" description="Corticotropin-releasing factor domain-containing protein" evidence="1">
    <location>
        <begin position="23"/>
        <end position="83"/>
    </location>
</feature>
<dbReference type="Proteomes" id="UP000014500">
    <property type="component" value="Unassembled WGS sequence"/>
</dbReference>
<dbReference type="EnsemblMetazoa" id="SMAR014026-RA">
    <property type="protein sequence ID" value="SMAR014026-PA"/>
    <property type="gene ID" value="SMAR014026"/>
</dbReference>
<name>T1JJJ6_STRMM</name>
<dbReference type="EMBL" id="JH431944">
    <property type="status" value="NOT_ANNOTATED_CDS"/>
    <property type="molecule type" value="Genomic_DNA"/>
</dbReference>
<keyword evidence="1" id="KW-0732">Signal</keyword>
<protein>
    <recommendedName>
        <fullName evidence="4">Corticotropin-releasing factor domain-containing protein</fullName>
    </recommendedName>
</protein>
<reference evidence="3" key="1">
    <citation type="submission" date="2011-05" db="EMBL/GenBank/DDBJ databases">
        <authorList>
            <person name="Richards S.R."/>
            <person name="Qu J."/>
            <person name="Jiang H."/>
            <person name="Jhangiani S.N."/>
            <person name="Agravi P."/>
            <person name="Goodspeed R."/>
            <person name="Gross S."/>
            <person name="Mandapat C."/>
            <person name="Jackson L."/>
            <person name="Mathew T."/>
            <person name="Pu L."/>
            <person name="Thornton R."/>
            <person name="Saada N."/>
            <person name="Wilczek-Boney K.B."/>
            <person name="Lee S."/>
            <person name="Kovar C."/>
            <person name="Wu Y."/>
            <person name="Scherer S.E."/>
            <person name="Worley K.C."/>
            <person name="Muzny D.M."/>
            <person name="Gibbs R."/>
        </authorList>
    </citation>
    <scope>NUCLEOTIDE SEQUENCE</scope>
    <source>
        <strain evidence="3">Brora</strain>
    </source>
</reference>